<sequence>MHPERLRYTREHEWVAATPEPGVVRVGITHYAQEQLGEIVHVAMPEPGTPVEAGLPLGEVESTKSVSDVYAPLSGTVAARNEQLAAAPDVVNADCYGDGWLVEIRLADQAGTAGELAGLLDAAGYEAAVGGVRQIGPSGGSQA</sequence>
<protein>
    <recommendedName>
        <fullName evidence="3">Glycine cleavage system H protein</fullName>
    </recommendedName>
</protein>
<proteinExistence type="inferred from homology"/>
<dbReference type="GO" id="GO:0005960">
    <property type="term" value="C:glycine cleavage complex"/>
    <property type="evidence" value="ECO:0007669"/>
    <property type="project" value="InterPro"/>
</dbReference>
<evidence type="ECO:0000256" key="4">
    <source>
        <dbReference type="PIRSR" id="PIRSR617453-50"/>
    </source>
</evidence>
<dbReference type="GO" id="GO:0019464">
    <property type="term" value="P:glycine decarboxylation via glycine cleavage system"/>
    <property type="evidence" value="ECO:0007669"/>
    <property type="project" value="UniProtKB-UniRule"/>
</dbReference>
<reference evidence="6 7" key="1">
    <citation type="submission" date="2018-03" db="EMBL/GenBank/DDBJ databases">
        <title>Genomic Encyclopedia of Archaeal and Bacterial Type Strains, Phase II (KMG-II): from individual species to whole genera.</title>
        <authorList>
            <person name="Goeker M."/>
        </authorList>
    </citation>
    <scope>NUCLEOTIDE SEQUENCE [LARGE SCALE GENOMIC DNA]</scope>
    <source>
        <strain evidence="6 7">DSM 45601</strain>
    </source>
</reference>
<dbReference type="NCBIfam" id="TIGR00527">
    <property type="entry name" value="gcvH"/>
    <property type="match status" value="1"/>
</dbReference>
<dbReference type="InterPro" id="IPR017453">
    <property type="entry name" value="GCV_H_sub"/>
</dbReference>
<comment type="similarity">
    <text evidence="1 3">Belongs to the GcvH family.</text>
</comment>
<dbReference type="Pfam" id="PF01597">
    <property type="entry name" value="GCV_H"/>
    <property type="match status" value="1"/>
</dbReference>
<name>A0A2T0Q4S7_9ACTN</name>
<dbReference type="PANTHER" id="PTHR11715">
    <property type="entry name" value="GLYCINE CLEAVAGE SYSTEM H PROTEIN"/>
    <property type="match status" value="1"/>
</dbReference>
<evidence type="ECO:0000259" key="5">
    <source>
        <dbReference type="PROSITE" id="PS50968"/>
    </source>
</evidence>
<evidence type="ECO:0000313" key="7">
    <source>
        <dbReference type="Proteomes" id="UP000237846"/>
    </source>
</evidence>
<dbReference type="Gene3D" id="2.40.50.100">
    <property type="match status" value="1"/>
</dbReference>
<accession>A0A2T0Q4S7</accession>
<dbReference type="OrthoDB" id="9796712at2"/>
<evidence type="ECO:0000256" key="2">
    <source>
        <dbReference type="ARBA" id="ARBA00022823"/>
    </source>
</evidence>
<dbReference type="SUPFAM" id="SSF51230">
    <property type="entry name" value="Single hybrid motif"/>
    <property type="match status" value="1"/>
</dbReference>
<feature type="domain" description="Lipoyl-binding" evidence="5">
    <location>
        <begin position="23"/>
        <end position="105"/>
    </location>
</feature>
<dbReference type="GO" id="GO:0009249">
    <property type="term" value="P:protein lipoylation"/>
    <property type="evidence" value="ECO:0007669"/>
    <property type="project" value="TreeGrafter"/>
</dbReference>
<dbReference type="HAMAP" id="MF_00272">
    <property type="entry name" value="GcvH"/>
    <property type="match status" value="1"/>
</dbReference>
<dbReference type="InterPro" id="IPR000089">
    <property type="entry name" value="Biotin_lipoyl"/>
</dbReference>
<feature type="modified residue" description="N6-lipoyllysine" evidence="3 4">
    <location>
        <position position="64"/>
    </location>
</feature>
<dbReference type="InterPro" id="IPR003016">
    <property type="entry name" value="2-oxoA_DH_lipoyl-BS"/>
</dbReference>
<dbReference type="Proteomes" id="UP000237846">
    <property type="component" value="Unassembled WGS sequence"/>
</dbReference>
<evidence type="ECO:0000313" key="6">
    <source>
        <dbReference type="EMBL" id="PRX98749.1"/>
    </source>
</evidence>
<dbReference type="InterPro" id="IPR033753">
    <property type="entry name" value="GCV_H/Fam206"/>
</dbReference>
<keyword evidence="2 3" id="KW-0450">Lipoyl</keyword>
<dbReference type="PANTHER" id="PTHR11715:SF3">
    <property type="entry name" value="GLYCINE CLEAVAGE SYSTEM H PROTEIN-RELATED"/>
    <property type="match status" value="1"/>
</dbReference>
<comment type="function">
    <text evidence="3">The glycine cleavage system catalyzes the degradation of glycine. The H protein shuttles the methylamine group of glycine from the P protein to the T protein.</text>
</comment>
<dbReference type="PROSITE" id="PS50968">
    <property type="entry name" value="BIOTINYL_LIPOYL"/>
    <property type="match status" value="1"/>
</dbReference>
<evidence type="ECO:0000256" key="1">
    <source>
        <dbReference type="ARBA" id="ARBA00009249"/>
    </source>
</evidence>
<comment type="cofactor">
    <cofactor evidence="3">
        <name>(R)-lipoate</name>
        <dbReference type="ChEBI" id="CHEBI:83088"/>
    </cofactor>
    <text evidence="3">Binds 1 lipoyl cofactor covalently.</text>
</comment>
<organism evidence="6 7">
    <name type="scientific">Allonocardiopsis opalescens</name>
    <dbReference type="NCBI Taxonomy" id="1144618"/>
    <lineage>
        <taxon>Bacteria</taxon>
        <taxon>Bacillati</taxon>
        <taxon>Actinomycetota</taxon>
        <taxon>Actinomycetes</taxon>
        <taxon>Streptosporangiales</taxon>
        <taxon>Allonocardiopsis</taxon>
    </lineage>
</organism>
<dbReference type="AlphaFoldDB" id="A0A2T0Q4S7"/>
<dbReference type="GO" id="GO:0005829">
    <property type="term" value="C:cytosol"/>
    <property type="evidence" value="ECO:0007669"/>
    <property type="project" value="TreeGrafter"/>
</dbReference>
<dbReference type="RefSeq" id="WP_106246174.1">
    <property type="nucleotide sequence ID" value="NZ_PVZC01000004.1"/>
</dbReference>
<dbReference type="InterPro" id="IPR002930">
    <property type="entry name" value="GCV_H"/>
</dbReference>
<dbReference type="EMBL" id="PVZC01000004">
    <property type="protein sequence ID" value="PRX98749.1"/>
    <property type="molecule type" value="Genomic_DNA"/>
</dbReference>
<dbReference type="PROSITE" id="PS00189">
    <property type="entry name" value="LIPOYL"/>
    <property type="match status" value="1"/>
</dbReference>
<keyword evidence="7" id="KW-1185">Reference proteome</keyword>
<dbReference type="InterPro" id="IPR011053">
    <property type="entry name" value="Single_hybrid_motif"/>
</dbReference>
<comment type="subunit">
    <text evidence="3">The glycine cleavage system is composed of four proteins: P, T, L and H.</text>
</comment>
<dbReference type="CDD" id="cd06848">
    <property type="entry name" value="GCS_H"/>
    <property type="match status" value="1"/>
</dbReference>
<comment type="caution">
    <text evidence="6">The sequence shown here is derived from an EMBL/GenBank/DDBJ whole genome shotgun (WGS) entry which is preliminary data.</text>
</comment>
<dbReference type="NCBIfam" id="NF002270">
    <property type="entry name" value="PRK01202.1"/>
    <property type="match status" value="1"/>
</dbReference>
<gene>
    <name evidence="3" type="primary">gcvH</name>
    <name evidence="6" type="ORF">CLV72_104328</name>
</gene>
<evidence type="ECO:0000256" key="3">
    <source>
        <dbReference type="HAMAP-Rule" id="MF_00272"/>
    </source>
</evidence>